<dbReference type="InterPro" id="IPR016024">
    <property type="entry name" value="ARM-type_fold"/>
</dbReference>
<dbReference type="VEuPathDB" id="TriTrypDB:LpyrH10_13_0520"/>
<gene>
    <name evidence="2" type="ORF">ABB37_06107</name>
</gene>
<evidence type="ECO:0000313" key="3">
    <source>
        <dbReference type="Proteomes" id="UP000037923"/>
    </source>
</evidence>
<dbReference type="OrthoDB" id="278510at2759"/>
<name>A0A0M9FYD5_LEPPY</name>
<dbReference type="SUPFAM" id="SSF48371">
    <property type="entry name" value="ARM repeat"/>
    <property type="match status" value="1"/>
</dbReference>
<sequence length="1288" mass="141238">MNGSFNAHVGGSAGQGTPPMGYSASASPNANMSNSSSGSGGVRFPLNSAISARPTSESELTNDALAHLSELATAALTSPDKETRDGAAQQLLFLSSYEYWDTLRTLLPRAQNNYLRFIIVKAILFLVSNELGPQERTEVQQYVLEYIQERRRSGEELPFYLRNALFSVFASALFGNWKIAIIRAESAEQMNSTEMAEEIFAKLRSYLTTDETLDCVMEILTFFARQNSKHSILSVKGSFAKQVLPFFFSAAADMLSVSPAKAAVVCSTALECAPELEAPLIRIYHPSEASITVLRWPAWAPALSSAMNQCGQALLEQPDGPYAAVLARLLRQCSTVTSPQEEYIASRDEVASVLLDVSQRLLLKVQENPSRTELLRLSCALLVNTFERNDEATVEFLARRPELIRVWADATRYILDQPFSEEEADLYQALLHLFFLIAERLLPPKPRLRNALEEPMESFYGASTPPRSASRERVEERHSQLQSPMSGPRGPLPSDRAREVEQQVVEVFSVYMDLIIDTAHQREDSQELRSGATFVLQTERMLQPIAEVLFCERVDLLPQLVERLHQTMHQYELCVRARREQAAEQGNMGNNSNNSSKSSSGGAGVGNVPGYSAATQSLLQELYITMAMYSMNMGSGLSAMDATTTPLFFTHVCLSRLSVIVSIFGIALLQGTASRDDTVLSSIASFARQLLGQEDQVTEDLLLCLSLFDDPAEGDAGGAAAGGGGDVFGSSAGVPAGPSTVPGGSSGGSGNAQIHIGILRALFFFCGCVYETNLSRNEDFYEITVNLLCYVYRYHSDQVALVADANMLLNRIVDYGSSGTYFLGADKLMGLVDVVKEGQLPLLQTHGPAGAAGLTSEALEARHGFLTAFTFYAETRYYAGFPIADVVNTITERCFRDDRMQVHPRLAFQDLMAITKGIHQPDTLLVMLEALLRHKDVCSAVVRYEVRAAPDMIAWLSVLCSRSRQYLEDQNLSTTSWELTSVGMNVLCLFFSFLSYPTSGSPPPGQVAAAVASFNGQFGGGGGDARCCTDPPVVGGSSGGDGCGASSFFNFPTDAVDASVVYDVADILHTFCTAPWANLGIVLFYERTTLEHFFCGAVELLTTTSVQYLMADEGRARIFDAMAAAVNSTGDTFQQLHVLFMRQGVWNRLVRLVTRCLNYAYAAELVYLLHSILRSDHEARQRIPEYQGLGGYTLAATFNEICTLIAVAPHLTYREMTGCFDILQMCYDGAPILCGECADKLLDFCSAYHRVRLRLIINSLRRGDGEHLMTQYMTYFGQSSVVPVLSAW</sequence>
<evidence type="ECO:0000313" key="2">
    <source>
        <dbReference type="EMBL" id="KPA78493.1"/>
    </source>
</evidence>
<keyword evidence="3" id="KW-1185">Reference proteome</keyword>
<feature type="compositionally biased region" description="Low complexity" evidence="1">
    <location>
        <begin position="23"/>
        <end position="37"/>
    </location>
</feature>
<feature type="region of interest" description="Disordered" evidence="1">
    <location>
        <begin position="458"/>
        <end position="495"/>
    </location>
</feature>
<dbReference type="EMBL" id="LGTL01000013">
    <property type="protein sequence ID" value="KPA78493.1"/>
    <property type="molecule type" value="Genomic_DNA"/>
</dbReference>
<dbReference type="Proteomes" id="UP000037923">
    <property type="component" value="Unassembled WGS sequence"/>
</dbReference>
<dbReference type="GeneID" id="26906396"/>
<evidence type="ECO:0000256" key="1">
    <source>
        <dbReference type="SAM" id="MobiDB-lite"/>
    </source>
</evidence>
<dbReference type="RefSeq" id="XP_015656932.1">
    <property type="nucleotide sequence ID" value="XM_015804358.1"/>
</dbReference>
<organism evidence="2 3">
    <name type="scientific">Leptomonas pyrrhocoris</name>
    <name type="common">Firebug parasite</name>
    <dbReference type="NCBI Taxonomy" id="157538"/>
    <lineage>
        <taxon>Eukaryota</taxon>
        <taxon>Discoba</taxon>
        <taxon>Euglenozoa</taxon>
        <taxon>Kinetoplastea</taxon>
        <taxon>Metakinetoplastina</taxon>
        <taxon>Trypanosomatida</taxon>
        <taxon>Trypanosomatidae</taxon>
        <taxon>Leishmaniinae</taxon>
        <taxon>Leptomonas</taxon>
    </lineage>
</organism>
<feature type="region of interest" description="Disordered" evidence="1">
    <location>
        <begin position="1"/>
        <end position="39"/>
    </location>
</feature>
<reference evidence="2 3" key="1">
    <citation type="submission" date="2015-07" db="EMBL/GenBank/DDBJ databases">
        <title>High-quality genome of monoxenous trypanosomatid Leptomonas pyrrhocoris.</title>
        <authorList>
            <person name="Flegontov P."/>
            <person name="Butenko A."/>
            <person name="Firsov S."/>
            <person name="Vlcek C."/>
            <person name="Logacheva M.D."/>
            <person name="Field M."/>
            <person name="Filatov D."/>
            <person name="Flegontova O."/>
            <person name="Gerasimov E."/>
            <person name="Jackson A.P."/>
            <person name="Kelly S."/>
            <person name="Opperdoes F."/>
            <person name="O'Reilly A."/>
            <person name="Votypka J."/>
            <person name="Yurchenko V."/>
            <person name="Lukes J."/>
        </authorList>
    </citation>
    <scope>NUCLEOTIDE SEQUENCE [LARGE SCALE GENOMIC DNA]</scope>
    <source>
        <strain evidence="2">H10</strain>
    </source>
</reference>
<proteinExistence type="predicted"/>
<comment type="caution">
    <text evidence="2">The sequence shown here is derived from an EMBL/GenBank/DDBJ whole genome shotgun (WGS) entry which is preliminary data.</text>
</comment>
<feature type="compositionally biased region" description="Basic and acidic residues" evidence="1">
    <location>
        <begin position="469"/>
        <end position="479"/>
    </location>
</feature>
<accession>A0A0M9FYD5</accession>
<protein>
    <submittedName>
        <fullName evidence="2">Uncharacterized protein</fullName>
    </submittedName>
</protein>
<dbReference type="OMA" id="FCGCVYE"/>